<evidence type="ECO:0000259" key="1">
    <source>
        <dbReference type="PROSITE" id="PS50994"/>
    </source>
</evidence>
<dbReference type="PROSITE" id="PS50994">
    <property type="entry name" value="INTEGRASE"/>
    <property type="match status" value="1"/>
</dbReference>
<feature type="domain" description="Integrase catalytic" evidence="1">
    <location>
        <begin position="1"/>
        <end position="131"/>
    </location>
</feature>
<dbReference type="Pfam" id="PF18701">
    <property type="entry name" value="DUF5641"/>
    <property type="match status" value="1"/>
</dbReference>
<sequence length="250" mass="28545">MAFRRFVARRGTPFKLWSDQGTNFKSGERELHEAFRSMTPELQQQLARQKVHFHFNPPGAPHFGGAWEREIRSVKSALYASVGAQSVTEEVLRTVLTEVEGILNSKPLGYLSSDVSDGDPVTPNYLLMGRLDGSLPQVVYPQSEMISRWRHSQILTDLFWSAFIKYYLPNQQTRSKWQRDERDIAVGDVVMLIDLQLPRAMWLIGKVTKVMPSADGHIRTAEVLLKERTYTRPVSRMIVLPAIPDNMDTS</sequence>
<dbReference type="InterPro" id="IPR001584">
    <property type="entry name" value="Integrase_cat-core"/>
</dbReference>
<gene>
    <name evidence="2" type="ORF">QQF64_031290</name>
</gene>
<name>A0ABR3MWM5_9TELE</name>
<dbReference type="SUPFAM" id="SSF53098">
    <property type="entry name" value="Ribonuclease H-like"/>
    <property type="match status" value="1"/>
</dbReference>
<dbReference type="InterPro" id="IPR036397">
    <property type="entry name" value="RNaseH_sf"/>
</dbReference>
<dbReference type="InterPro" id="IPR040676">
    <property type="entry name" value="DUF5641"/>
</dbReference>
<dbReference type="PANTHER" id="PTHR47331">
    <property type="entry name" value="PHD-TYPE DOMAIN-CONTAINING PROTEIN"/>
    <property type="match status" value="1"/>
</dbReference>
<dbReference type="InterPro" id="IPR012337">
    <property type="entry name" value="RNaseH-like_sf"/>
</dbReference>
<dbReference type="Proteomes" id="UP001558613">
    <property type="component" value="Unassembled WGS sequence"/>
</dbReference>
<dbReference type="Gene3D" id="3.30.420.10">
    <property type="entry name" value="Ribonuclease H-like superfamily/Ribonuclease H"/>
    <property type="match status" value="1"/>
</dbReference>
<dbReference type="EMBL" id="JAYMGO010000008">
    <property type="protein sequence ID" value="KAL1269001.1"/>
    <property type="molecule type" value="Genomic_DNA"/>
</dbReference>
<evidence type="ECO:0000313" key="3">
    <source>
        <dbReference type="Proteomes" id="UP001558613"/>
    </source>
</evidence>
<accession>A0ABR3MWM5</accession>
<reference evidence="2 3" key="1">
    <citation type="submission" date="2023-09" db="EMBL/GenBank/DDBJ databases">
        <authorList>
            <person name="Wang M."/>
        </authorList>
    </citation>
    <scope>NUCLEOTIDE SEQUENCE [LARGE SCALE GENOMIC DNA]</scope>
    <source>
        <strain evidence="2">GT-2023</strain>
        <tissue evidence="2">Liver</tissue>
    </source>
</reference>
<comment type="caution">
    <text evidence="2">The sequence shown here is derived from an EMBL/GenBank/DDBJ whole genome shotgun (WGS) entry which is preliminary data.</text>
</comment>
<organism evidence="2 3">
    <name type="scientific">Cirrhinus molitorella</name>
    <name type="common">mud carp</name>
    <dbReference type="NCBI Taxonomy" id="172907"/>
    <lineage>
        <taxon>Eukaryota</taxon>
        <taxon>Metazoa</taxon>
        <taxon>Chordata</taxon>
        <taxon>Craniata</taxon>
        <taxon>Vertebrata</taxon>
        <taxon>Euteleostomi</taxon>
        <taxon>Actinopterygii</taxon>
        <taxon>Neopterygii</taxon>
        <taxon>Teleostei</taxon>
        <taxon>Ostariophysi</taxon>
        <taxon>Cypriniformes</taxon>
        <taxon>Cyprinidae</taxon>
        <taxon>Labeoninae</taxon>
        <taxon>Labeonini</taxon>
        <taxon>Cirrhinus</taxon>
    </lineage>
</organism>
<keyword evidence="3" id="KW-1185">Reference proteome</keyword>
<dbReference type="PANTHER" id="PTHR47331:SF1">
    <property type="entry name" value="GAG-LIKE PROTEIN"/>
    <property type="match status" value="1"/>
</dbReference>
<evidence type="ECO:0000313" key="2">
    <source>
        <dbReference type="EMBL" id="KAL1269001.1"/>
    </source>
</evidence>
<protein>
    <recommendedName>
        <fullName evidence="1">Integrase catalytic domain-containing protein</fullName>
    </recommendedName>
</protein>
<proteinExistence type="predicted"/>